<dbReference type="RefSeq" id="WP_306835071.1">
    <property type="nucleotide sequence ID" value="NZ_JAUSRA010000001.1"/>
</dbReference>
<evidence type="ECO:0000313" key="3">
    <source>
        <dbReference type="Proteomes" id="UP001240984"/>
    </source>
</evidence>
<organism evidence="2 3">
    <name type="scientific">Catenuloplanes nepalensis</name>
    <dbReference type="NCBI Taxonomy" id="587533"/>
    <lineage>
        <taxon>Bacteria</taxon>
        <taxon>Bacillati</taxon>
        <taxon>Actinomycetota</taxon>
        <taxon>Actinomycetes</taxon>
        <taxon>Micromonosporales</taxon>
        <taxon>Micromonosporaceae</taxon>
        <taxon>Catenuloplanes</taxon>
    </lineage>
</organism>
<evidence type="ECO:0000313" key="2">
    <source>
        <dbReference type="EMBL" id="MDP9797692.1"/>
    </source>
</evidence>
<comment type="caution">
    <text evidence="2">The sequence shown here is derived from an EMBL/GenBank/DDBJ whole genome shotgun (WGS) entry which is preliminary data.</text>
</comment>
<accession>A0ABT9N1X3</accession>
<dbReference type="Proteomes" id="UP001240984">
    <property type="component" value="Unassembled WGS sequence"/>
</dbReference>
<protein>
    <submittedName>
        <fullName evidence="2">Uncharacterized protein</fullName>
    </submittedName>
</protein>
<dbReference type="EMBL" id="JAUSRA010000001">
    <property type="protein sequence ID" value="MDP9797692.1"/>
    <property type="molecule type" value="Genomic_DNA"/>
</dbReference>
<evidence type="ECO:0000256" key="1">
    <source>
        <dbReference type="SAM" id="MobiDB-lite"/>
    </source>
</evidence>
<sequence length="92" mass="10182">MRRTAPPRGERCRPSASGQRSRYNAFNDAPLRRWRARGDAFDAKSGFGIRANELPEANQGPAVGAVTFDNLRLSTSAQDIRNTTPLRITINP</sequence>
<keyword evidence="3" id="KW-1185">Reference proteome</keyword>
<proteinExistence type="predicted"/>
<reference evidence="2 3" key="1">
    <citation type="submission" date="2023-07" db="EMBL/GenBank/DDBJ databases">
        <title>Sequencing the genomes of 1000 actinobacteria strains.</title>
        <authorList>
            <person name="Klenk H.-P."/>
        </authorList>
    </citation>
    <scope>NUCLEOTIDE SEQUENCE [LARGE SCALE GENOMIC DNA]</scope>
    <source>
        <strain evidence="2 3">DSM 44710</strain>
    </source>
</reference>
<feature type="region of interest" description="Disordered" evidence="1">
    <location>
        <begin position="1"/>
        <end position="24"/>
    </location>
</feature>
<gene>
    <name evidence="2" type="ORF">J2S43_006204</name>
</gene>
<name>A0ABT9N1X3_9ACTN</name>